<feature type="compositionally biased region" description="Basic and acidic residues" evidence="1">
    <location>
        <begin position="1"/>
        <end position="10"/>
    </location>
</feature>
<dbReference type="EMBL" id="JAUIZM010000005">
    <property type="protein sequence ID" value="KAK1383577.1"/>
    <property type="molecule type" value="Genomic_DNA"/>
</dbReference>
<name>A0AAD8IFK0_9APIA</name>
<dbReference type="Proteomes" id="UP001237642">
    <property type="component" value="Unassembled WGS sequence"/>
</dbReference>
<evidence type="ECO:0000313" key="2">
    <source>
        <dbReference type="EMBL" id="KAK1383577.1"/>
    </source>
</evidence>
<dbReference type="AlphaFoldDB" id="A0AAD8IFK0"/>
<organism evidence="2 3">
    <name type="scientific">Heracleum sosnowskyi</name>
    <dbReference type="NCBI Taxonomy" id="360622"/>
    <lineage>
        <taxon>Eukaryota</taxon>
        <taxon>Viridiplantae</taxon>
        <taxon>Streptophyta</taxon>
        <taxon>Embryophyta</taxon>
        <taxon>Tracheophyta</taxon>
        <taxon>Spermatophyta</taxon>
        <taxon>Magnoliopsida</taxon>
        <taxon>eudicotyledons</taxon>
        <taxon>Gunneridae</taxon>
        <taxon>Pentapetalae</taxon>
        <taxon>asterids</taxon>
        <taxon>campanulids</taxon>
        <taxon>Apiales</taxon>
        <taxon>Apiaceae</taxon>
        <taxon>Apioideae</taxon>
        <taxon>apioid superclade</taxon>
        <taxon>Tordylieae</taxon>
        <taxon>Tordyliinae</taxon>
        <taxon>Heracleum</taxon>
    </lineage>
</organism>
<evidence type="ECO:0000313" key="3">
    <source>
        <dbReference type="Proteomes" id="UP001237642"/>
    </source>
</evidence>
<comment type="caution">
    <text evidence="2">The sequence shown here is derived from an EMBL/GenBank/DDBJ whole genome shotgun (WGS) entry which is preliminary data.</text>
</comment>
<reference evidence="2" key="2">
    <citation type="submission" date="2023-05" db="EMBL/GenBank/DDBJ databases">
        <authorList>
            <person name="Schelkunov M.I."/>
        </authorList>
    </citation>
    <scope>NUCLEOTIDE SEQUENCE</scope>
    <source>
        <strain evidence="2">Hsosn_3</strain>
        <tissue evidence="2">Leaf</tissue>
    </source>
</reference>
<accession>A0AAD8IFK0</accession>
<evidence type="ECO:0000256" key="1">
    <source>
        <dbReference type="SAM" id="MobiDB-lite"/>
    </source>
</evidence>
<sequence length="215" mass="24153">MDAKSHDWTRRNAGSRKRAPGASRDPRKLLKPLQESSTSFNLVPAEEVERNYYVGRRIDAASSNLRVLRATGSLRVTRPSFDDTLPEISKLSEKSQADSTKIVPANSSLNSFAHANMRNQDAPSRLPEKRYLRSKTVTSIDPLAELQEKQLSEHVLNFSEELSADYNDIQGIAILIVLLKNPVSVEMNEVHKTESKDSINPHKDLNRSCMHEVCS</sequence>
<proteinExistence type="predicted"/>
<gene>
    <name evidence="2" type="ORF">POM88_021312</name>
</gene>
<reference evidence="2" key="1">
    <citation type="submission" date="2023-02" db="EMBL/GenBank/DDBJ databases">
        <title>Genome of toxic invasive species Heracleum sosnowskyi carries increased number of genes despite the absence of recent whole-genome duplications.</title>
        <authorList>
            <person name="Schelkunov M."/>
            <person name="Shtratnikova V."/>
            <person name="Makarenko M."/>
            <person name="Klepikova A."/>
            <person name="Omelchenko D."/>
            <person name="Novikova G."/>
            <person name="Obukhova E."/>
            <person name="Bogdanov V."/>
            <person name="Penin A."/>
            <person name="Logacheva M."/>
        </authorList>
    </citation>
    <scope>NUCLEOTIDE SEQUENCE</scope>
    <source>
        <strain evidence="2">Hsosn_3</strain>
        <tissue evidence="2">Leaf</tissue>
    </source>
</reference>
<feature type="region of interest" description="Disordered" evidence="1">
    <location>
        <begin position="1"/>
        <end position="35"/>
    </location>
</feature>
<keyword evidence="3" id="KW-1185">Reference proteome</keyword>
<protein>
    <submittedName>
        <fullName evidence="2">Uncharacterized protein</fullName>
    </submittedName>
</protein>